<evidence type="ECO:0000256" key="3">
    <source>
        <dbReference type="ARBA" id="ARBA00006958"/>
    </source>
</evidence>
<dbReference type="EMBL" id="BRZM01000044">
    <property type="protein sequence ID" value="GLD61374.1"/>
    <property type="molecule type" value="Genomic_DNA"/>
</dbReference>
<dbReference type="PANTHER" id="PTHR22930">
    <property type="match status" value="1"/>
</dbReference>
<comment type="subcellular location">
    <subcellularLocation>
        <location evidence="2">Nucleus</location>
    </subcellularLocation>
</comment>
<evidence type="ECO:0000256" key="1">
    <source>
        <dbReference type="ARBA" id="ARBA00001968"/>
    </source>
</evidence>
<dbReference type="GO" id="GO:0016787">
    <property type="term" value="F:hydrolase activity"/>
    <property type="evidence" value="ECO:0007669"/>
    <property type="project" value="UniProtKB-KW"/>
</dbReference>
<name>A0AAD3MX45_LATJO</name>
<keyword evidence="6" id="KW-0378">Hydrolase</keyword>
<dbReference type="InterPro" id="IPR045249">
    <property type="entry name" value="HARBI1-like"/>
</dbReference>
<keyword evidence="7" id="KW-0539">Nucleus</keyword>
<dbReference type="Pfam" id="PF13359">
    <property type="entry name" value="DDE_Tnp_4"/>
    <property type="match status" value="1"/>
</dbReference>
<evidence type="ECO:0000256" key="2">
    <source>
        <dbReference type="ARBA" id="ARBA00004123"/>
    </source>
</evidence>
<sequence length="237" mass="26409">MFPCWASISGKVTSGRIFACRGHGNDHGWGKAFEVLVFVCGTSYWVVAEAFDIPRTTCHGMVHRVSKAIQGVFRRVIHFIRFPNRNELEEICAGFQQLSGSPAFCKVAGSIDGCHVRIVPPGRFAADYFTRKLFHSVQFQAICDHKGRFLDVTVGFPGCVHDARVLRCSPFYVHQLYPPPGWCLIGDGGYPCLAEPICLMTPFREPVWNAVDNSRLSRARFPGDWSLPSALGSAEER</sequence>
<protein>
    <submittedName>
        <fullName evidence="9">Nuclease HARBI1</fullName>
    </submittedName>
</protein>
<dbReference type="AlphaFoldDB" id="A0AAD3MX45"/>
<dbReference type="PANTHER" id="PTHR22930:SF206">
    <property type="entry name" value="NUCLEASE HARBI1"/>
    <property type="match status" value="1"/>
</dbReference>
<keyword evidence="4" id="KW-0540">Nuclease</keyword>
<evidence type="ECO:0000256" key="5">
    <source>
        <dbReference type="ARBA" id="ARBA00022723"/>
    </source>
</evidence>
<dbReference type="InterPro" id="IPR027806">
    <property type="entry name" value="HARBI1_dom"/>
</dbReference>
<keyword evidence="10" id="KW-1185">Reference proteome</keyword>
<comment type="similarity">
    <text evidence="3">Belongs to the HARBI1 family.</text>
</comment>
<accession>A0AAD3MX45</accession>
<reference evidence="9" key="1">
    <citation type="submission" date="2022-08" db="EMBL/GenBank/DDBJ databases">
        <title>Genome sequencing of akame (Lates japonicus).</title>
        <authorList>
            <person name="Hashiguchi Y."/>
            <person name="Takahashi H."/>
        </authorList>
    </citation>
    <scope>NUCLEOTIDE SEQUENCE</scope>
    <source>
        <strain evidence="9">Kochi</strain>
    </source>
</reference>
<evidence type="ECO:0000256" key="6">
    <source>
        <dbReference type="ARBA" id="ARBA00022801"/>
    </source>
</evidence>
<feature type="domain" description="DDE Tnp4" evidence="8">
    <location>
        <begin position="111"/>
        <end position="211"/>
    </location>
</feature>
<dbReference type="GO" id="GO:0005634">
    <property type="term" value="C:nucleus"/>
    <property type="evidence" value="ECO:0007669"/>
    <property type="project" value="UniProtKB-SubCell"/>
</dbReference>
<evidence type="ECO:0000256" key="7">
    <source>
        <dbReference type="ARBA" id="ARBA00023242"/>
    </source>
</evidence>
<evidence type="ECO:0000259" key="8">
    <source>
        <dbReference type="Pfam" id="PF13359"/>
    </source>
</evidence>
<dbReference type="Proteomes" id="UP001279410">
    <property type="component" value="Unassembled WGS sequence"/>
</dbReference>
<evidence type="ECO:0000313" key="10">
    <source>
        <dbReference type="Proteomes" id="UP001279410"/>
    </source>
</evidence>
<proteinExistence type="inferred from homology"/>
<dbReference type="GO" id="GO:0046872">
    <property type="term" value="F:metal ion binding"/>
    <property type="evidence" value="ECO:0007669"/>
    <property type="project" value="UniProtKB-KW"/>
</dbReference>
<evidence type="ECO:0000313" key="9">
    <source>
        <dbReference type="EMBL" id="GLD61374.1"/>
    </source>
</evidence>
<comment type="cofactor">
    <cofactor evidence="1">
        <name>a divalent metal cation</name>
        <dbReference type="ChEBI" id="CHEBI:60240"/>
    </cofactor>
</comment>
<comment type="caution">
    <text evidence="9">The sequence shown here is derived from an EMBL/GenBank/DDBJ whole genome shotgun (WGS) entry which is preliminary data.</text>
</comment>
<dbReference type="GO" id="GO:0004518">
    <property type="term" value="F:nuclease activity"/>
    <property type="evidence" value="ECO:0007669"/>
    <property type="project" value="UniProtKB-KW"/>
</dbReference>
<gene>
    <name evidence="9" type="ORF">AKAME5_001319100</name>
</gene>
<evidence type="ECO:0000256" key="4">
    <source>
        <dbReference type="ARBA" id="ARBA00022722"/>
    </source>
</evidence>
<organism evidence="9 10">
    <name type="scientific">Lates japonicus</name>
    <name type="common">Japanese lates</name>
    <dbReference type="NCBI Taxonomy" id="270547"/>
    <lineage>
        <taxon>Eukaryota</taxon>
        <taxon>Metazoa</taxon>
        <taxon>Chordata</taxon>
        <taxon>Craniata</taxon>
        <taxon>Vertebrata</taxon>
        <taxon>Euteleostomi</taxon>
        <taxon>Actinopterygii</taxon>
        <taxon>Neopterygii</taxon>
        <taxon>Teleostei</taxon>
        <taxon>Neoteleostei</taxon>
        <taxon>Acanthomorphata</taxon>
        <taxon>Carangaria</taxon>
        <taxon>Carangaria incertae sedis</taxon>
        <taxon>Centropomidae</taxon>
        <taxon>Lates</taxon>
    </lineage>
</organism>
<keyword evidence="5" id="KW-0479">Metal-binding</keyword>